<evidence type="ECO:0000313" key="3">
    <source>
        <dbReference type="Proteomes" id="UP000631300"/>
    </source>
</evidence>
<keyword evidence="3" id="KW-1185">Reference proteome</keyword>
<name>A0A918JPI3_9ALTE</name>
<comment type="caution">
    <text evidence="2">The sequence shown here is derived from an EMBL/GenBank/DDBJ whole genome shotgun (WGS) entry which is preliminary data.</text>
</comment>
<keyword evidence="1" id="KW-1133">Transmembrane helix</keyword>
<proteinExistence type="predicted"/>
<evidence type="ECO:0000256" key="1">
    <source>
        <dbReference type="SAM" id="Phobius"/>
    </source>
</evidence>
<dbReference type="Proteomes" id="UP000631300">
    <property type="component" value="Unassembled WGS sequence"/>
</dbReference>
<keyword evidence="1" id="KW-0812">Transmembrane</keyword>
<dbReference type="EMBL" id="BMXP01000007">
    <property type="protein sequence ID" value="GGW91377.1"/>
    <property type="molecule type" value="Genomic_DNA"/>
</dbReference>
<dbReference type="AlphaFoldDB" id="A0A918JPI3"/>
<dbReference type="RefSeq" id="WP_229805165.1">
    <property type="nucleotide sequence ID" value="NZ_BMXP01000007.1"/>
</dbReference>
<sequence>MEAITFISLISVVMVVGLISSYLDAKYQWRLTDYFNGQCSNPFKRSETGALKQKLAEKDAKIDALSERIATLEAIVTEPAYELKKQIDALK</sequence>
<keyword evidence="1" id="KW-0472">Membrane</keyword>
<reference evidence="2" key="1">
    <citation type="journal article" date="2014" name="Int. J. Syst. Evol. Microbiol.">
        <title>Complete genome sequence of Corynebacterium casei LMG S-19264T (=DSM 44701T), isolated from a smear-ripened cheese.</title>
        <authorList>
            <consortium name="US DOE Joint Genome Institute (JGI-PGF)"/>
            <person name="Walter F."/>
            <person name="Albersmeier A."/>
            <person name="Kalinowski J."/>
            <person name="Ruckert C."/>
        </authorList>
    </citation>
    <scope>NUCLEOTIDE SEQUENCE</scope>
    <source>
        <strain evidence="2">KCTC 22164</strain>
    </source>
</reference>
<accession>A0A918JPI3</accession>
<reference evidence="2" key="2">
    <citation type="submission" date="2020-09" db="EMBL/GenBank/DDBJ databases">
        <authorList>
            <person name="Sun Q."/>
            <person name="Kim S."/>
        </authorList>
    </citation>
    <scope>NUCLEOTIDE SEQUENCE</scope>
    <source>
        <strain evidence="2">KCTC 22164</strain>
    </source>
</reference>
<protein>
    <submittedName>
        <fullName evidence="2">Uncharacterized protein</fullName>
    </submittedName>
</protein>
<organism evidence="2 3">
    <name type="scientific">Alteromonas halophila</name>
    <dbReference type="NCBI Taxonomy" id="516698"/>
    <lineage>
        <taxon>Bacteria</taxon>
        <taxon>Pseudomonadati</taxon>
        <taxon>Pseudomonadota</taxon>
        <taxon>Gammaproteobacteria</taxon>
        <taxon>Alteromonadales</taxon>
        <taxon>Alteromonadaceae</taxon>
        <taxon>Alteromonas/Salinimonas group</taxon>
        <taxon>Alteromonas</taxon>
    </lineage>
</organism>
<feature type="transmembrane region" description="Helical" evidence="1">
    <location>
        <begin position="6"/>
        <end position="23"/>
    </location>
</feature>
<gene>
    <name evidence="2" type="ORF">GCM10007391_27150</name>
</gene>
<evidence type="ECO:0000313" key="2">
    <source>
        <dbReference type="EMBL" id="GGW91377.1"/>
    </source>
</evidence>